<protein>
    <submittedName>
        <fullName evidence="2">Uncharacterized protein</fullName>
    </submittedName>
</protein>
<keyword evidence="3" id="KW-1185">Reference proteome</keyword>
<dbReference type="GeneID" id="73337384"/>
<evidence type="ECO:0000313" key="2">
    <source>
        <dbReference type="EMBL" id="UQC77879.1"/>
    </source>
</evidence>
<accession>A0A9Q8SID9</accession>
<organism evidence="2 3">
    <name type="scientific">Colletotrichum lupini</name>
    <dbReference type="NCBI Taxonomy" id="145971"/>
    <lineage>
        <taxon>Eukaryota</taxon>
        <taxon>Fungi</taxon>
        <taxon>Dikarya</taxon>
        <taxon>Ascomycota</taxon>
        <taxon>Pezizomycotina</taxon>
        <taxon>Sordariomycetes</taxon>
        <taxon>Hypocreomycetidae</taxon>
        <taxon>Glomerellales</taxon>
        <taxon>Glomerellaceae</taxon>
        <taxon>Colletotrichum</taxon>
        <taxon>Colletotrichum acutatum species complex</taxon>
    </lineage>
</organism>
<dbReference type="RefSeq" id="XP_049139517.1">
    <property type="nucleotide sequence ID" value="XM_049282374.1"/>
</dbReference>
<evidence type="ECO:0000256" key="1">
    <source>
        <dbReference type="SAM" id="MobiDB-lite"/>
    </source>
</evidence>
<evidence type="ECO:0000313" key="3">
    <source>
        <dbReference type="Proteomes" id="UP000830671"/>
    </source>
</evidence>
<reference evidence="2" key="1">
    <citation type="journal article" date="2021" name="Mol. Plant Microbe Interact.">
        <title>Complete Genome Sequence of the Plant-Pathogenic Fungus Colletotrichum lupini.</title>
        <authorList>
            <person name="Baroncelli R."/>
            <person name="Pensec F."/>
            <person name="Da Lio D."/>
            <person name="Boufleur T."/>
            <person name="Vicente I."/>
            <person name="Sarrocco S."/>
            <person name="Picot A."/>
            <person name="Baraldi E."/>
            <person name="Sukno S."/>
            <person name="Thon M."/>
            <person name="Le Floch G."/>
        </authorList>
    </citation>
    <scope>NUCLEOTIDE SEQUENCE</scope>
    <source>
        <strain evidence="2">IMI 504893</strain>
    </source>
</reference>
<sequence>MADKPDKSMLSPGTPPEPIPSMTPVSYANQCGSETAVQTNTYKLFVSPPQNVSFQSEMGVGAPRICSATNTTPPWPPRLTAHREGKFCRGSTYLCTDSKQDGLPAITPHHPLWATQPQLRLASLRAFSITLTFLPVPPLFPPSPNADQGLLGPPNSAFEKTTSGPVEGQEQFCFVSSAEQNVPSLCVGAANPMQLFMLKCPTPTISQVGDFQPEICHFLNNLPTAILCIQHATSFNFLTQRSIPTGTRNSSFREASNNSAAADGTIPSTLPLLLFPRSPGPVEPIWPPVTPVSPVDIRQNNNSPDVQTFPVRASVCLPTKGRLGSWTVFREACGQTRMVDHFNFPLNAAQSLDKLTFFFCPETKEDGQHSEQTLSAEDQSLSRTTILETIRNSLPLKVTNSQRKRKNLKDHRQPVRTWSWTLQKPFVSFLMLALVFEAAQTGNLSARLYAPWVPIQPFPSTPCRSRAVLKGRNAGACFSKGISTPTLDTTLDTTLLPSPPLPSTILSPY</sequence>
<dbReference type="EMBL" id="CP019474">
    <property type="protein sequence ID" value="UQC77879.1"/>
    <property type="molecule type" value="Genomic_DNA"/>
</dbReference>
<name>A0A9Q8SID9_9PEZI</name>
<gene>
    <name evidence="2" type="ORF">CLUP02_03351</name>
</gene>
<feature type="region of interest" description="Disordered" evidence="1">
    <location>
        <begin position="1"/>
        <end position="26"/>
    </location>
</feature>
<proteinExistence type="predicted"/>
<dbReference type="AlphaFoldDB" id="A0A9Q8SID9"/>
<dbReference type="Proteomes" id="UP000830671">
    <property type="component" value="Chromosome 2"/>
</dbReference>
<dbReference type="KEGG" id="clup:CLUP02_03351"/>